<dbReference type="EMBL" id="BARW01033718">
    <property type="protein sequence ID" value="GAJ12775.1"/>
    <property type="molecule type" value="Genomic_DNA"/>
</dbReference>
<sequence>MSPAKIAANRMEIRNGLSMAKKSAAITIRIKIKYGPLSLPALTV</sequence>
<protein>
    <submittedName>
        <fullName evidence="1">Uncharacterized protein</fullName>
    </submittedName>
</protein>
<comment type="caution">
    <text evidence="1">The sequence shown here is derived from an EMBL/GenBank/DDBJ whole genome shotgun (WGS) entry which is preliminary data.</text>
</comment>
<reference evidence="1" key="1">
    <citation type="journal article" date="2014" name="Front. Microbiol.">
        <title>High frequency of phylogenetically diverse reductive dehalogenase-homologous genes in deep subseafloor sedimentary metagenomes.</title>
        <authorList>
            <person name="Kawai M."/>
            <person name="Futagami T."/>
            <person name="Toyoda A."/>
            <person name="Takaki Y."/>
            <person name="Nishi S."/>
            <person name="Hori S."/>
            <person name="Arai W."/>
            <person name="Tsubouchi T."/>
            <person name="Morono Y."/>
            <person name="Uchiyama I."/>
            <person name="Ito T."/>
            <person name="Fujiyama A."/>
            <person name="Inagaki F."/>
            <person name="Takami H."/>
        </authorList>
    </citation>
    <scope>NUCLEOTIDE SEQUENCE</scope>
    <source>
        <strain evidence="1">Expedition CK06-06</strain>
    </source>
</reference>
<name>X1VSM8_9ZZZZ</name>
<gene>
    <name evidence="1" type="ORF">S12H4_53039</name>
</gene>
<accession>X1VSM8</accession>
<organism evidence="1">
    <name type="scientific">marine sediment metagenome</name>
    <dbReference type="NCBI Taxonomy" id="412755"/>
    <lineage>
        <taxon>unclassified sequences</taxon>
        <taxon>metagenomes</taxon>
        <taxon>ecological metagenomes</taxon>
    </lineage>
</organism>
<proteinExistence type="predicted"/>
<dbReference type="AlphaFoldDB" id="X1VSM8"/>
<evidence type="ECO:0000313" key="1">
    <source>
        <dbReference type="EMBL" id="GAJ12775.1"/>
    </source>
</evidence>